<dbReference type="CDD" id="cd01743">
    <property type="entry name" value="GATase1_Anthranilate_Synthase"/>
    <property type="match status" value="1"/>
</dbReference>
<dbReference type="PANTHER" id="PTHR43418:SF4">
    <property type="entry name" value="MULTIFUNCTIONAL TRYPTOPHAN BIOSYNTHESIS PROTEIN"/>
    <property type="match status" value="1"/>
</dbReference>
<sequence length="203" mass="22590">MLLMIDNYDSFTYTIVQYFRELGETVSVVKNDQCGIAELIAMKPDRLVISPGPCTPNESGISIPALSHFAGQIPILGICLGHQCIGQHFGARIVKARQIMHGKVSRIFHRRTGLFSELENGFQATRYHSLVIAPDSLPECLEMTAWTRDQNDQIEEIMGITHKSHAIVGVQFHPESVLTQSGHALLANFLKIHENKQLKSSAL</sequence>
<dbReference type="PATRIC" id="fig|1445510.3.peg.4330"/>
<evidence type="ECO:0000256" key="1">
    <source>
        <dbReference type="ARBA" id="ARBA00022962"/>
    </source>
</evidence>
<gene>
    <name evidence="3" type="ORF">YC6258_04365</name>
</gene>
<dbReference type="GO" id="GO:0000162">
    <property type="term" value="P:L-tryptophan biosynthetic process"/>
    <property type="evidence" value="ECO:0007669"/>
    <property type="project" value="TreeGrafter"/>
</dbReference>
<protein>
    <submittedName>
        <fullName evidence="3">Anthranilate/para-aminobenzoate synthase component II</fullName>
        <ecNumber evidence="3">4.1.3.27</ecNumber>
    </submittedName>
</protein>
<dbReference type="InterPro" id="IPR029062">
    <property type="entry name" value="Class_I_gatase-like"/>
</dbReference>
<organism evidence="3 4">
    <name type="scientific">Gynuella sunshinyii YC6258</name>
    <dbReference type="NCBI Taxonomy" id="1445510"/>
    <lineage>
        <taxon>Bacteria</taxon>
        <taxon>Pseudomonadati</taxon>
        <taxon>Pseudomonadota</taxon>
        <taxon>Gammaproteobacteria</taxon>
        <taxon>Oceanospirillales</taxon>
        <taxon>Saccharospirillaceae</taxon>
        <taxon>Gynuella</taxon>
    </lineage>
</organism>
<dbReference type="PRINTS" id="PR00096">
    <property type="entry name" value="GATASE"/>
</dbReference>
<evidence type="ECO:0000313" key="4">
    <source>
        <dbReference type="Proteomes" id="UP000032266"/>
    </source>
</evidence>
<dbReference type="PROSITE" id="PS51273">
    <property type="entry name" value="GATASE_TYPE_1"/>
    <property type="match status" value="1"/>
</dbReference>
<dbReference type="Pfam" id="PF00117">
    <property type="entry name" value="GATase"/>
    <property type="match status" value="1"/>
</dbReference>
<proteinExistence type="predicted"/>
<dbReference type="PRINTS" id="PR00099">
    <property type="entry name" value="CPSGATASE"/>
</dbReference>
<accession>A0A0C5VP04</accession>
<dbReference type="PRINTS" id="PR00097">
    <property type="entry name" value="ANTSNTHASEII"/>
</dbReference>
<dbReference type="Gene3D" id="3.40.50.880">
    <property type="match status" value="1"/>
</dbReference>
<dbReference type="KEGG" id="gsn:YC6258_04365"/>
<evidence type="ECO:0000259" key="2">
    <source>
        <dbReference type="Pfam" id="PF00117"/>
    </source>
</evidence>
<dbReference type="EC" id="4.1.3.27" evidence="3"/>
<name>A0A0C5VP04_9GAMM</name>
<dbReference type="EMBL" id="CP007142">
    <property type="protein sequence ID" value="AJQ96397.1"/>
    <property type="molecule type" value="Genomic_DNA"/>
</dbReference>
<feature type="domain" description="Glutamine amidotransferase" evidence="2">
    <location>
        <begin position="3"/>
        <end position="190"/>
    </location>
</feature>
<keyword evidence="3" id="KW-0456">Lyase</keyword>
<dbReference type="InterPro" id="IPR006221">
    <property type="entry name" value="TrpG/PapA_dom"/>
</dbReference>
<dbReference type="GO" id="GO:0005829">
    <property type="term" value="C:cytosol"/>
    <property type="evidence" value="ECO:0007669"/>
    <property type="project" value="TreeGrafter"/>
</dbReference>
<keyword evidence="1" id="KW-0315">Glutamine amidotransferase</keyword>
<dbReference type="HOGENOM" id="CLU_014340_1_2_6"/>
<dbReference type="SUPFAM" id="SSF52317">
    <property type="entry name" value="Class I glutamine amidotransferase-like"/>
    <property type="match status" value="1"/>
</dbReference>
<dbReference type="FunFam" id="3.40.50.880:FF:000003">
    <property type="entry name" value="Anthranilate synthase component II"/>
    <property type="match status" value="1"/>
</dbReference>
<dbReference type="InterPro" id="IPR050472">
    <property type="entry name" value="Anth_synth/Amidotransfase"/>
</dbReference>
<reference evidence="3 4" key="1">
    <citation type="submission" date="2014-01" db="EMBL/GenBank/DDBJ databases">
        <title>Full genme sequencing of cellulolytic bacterium Gynuella sunshinyii YC6258T gen. nov., sp. nov.</title>
        <authorList>
            <person name="Khan H."/>
            <person name="Chung E.J."/>
            <person name="Chung Y.R."/>
        </authorList>
    </citation>
    <scope>NUCLEOTIDE SEQUENCE [LARGE SCALE GENOMIC DNA]</scope>
    <source>
        <strain evidence="3 4">YC6258</strain>
    </source>
</reference>
<dbReference type="STRING" id="1445510.YC6258_04365"/>
<dbReference type="InterPro" id="IPR017926">
    <property type="entry name" value="GATASE"/>
</dbReference>
<dbReference type="RefSeq" id="WP_044618406.1">
    <property type="nucleotide sequence ID" value="NZ_CP007142.1"/>
</dbReference>
<evidence type="ECO:0000313" key="3">
    <source>
        <dbReference type="EMBL" id="AJQ96397.1"/>
    </source>
</evidence>
<dbReference type="Proteomes" id="UP000032266">
    <property type="component" value="Chromosome"/>
</dbReference>
<dbReference type="NCBIfam" id="TIGR00566">
    <property type="entry name" value="trpG_papA"/>
    <property type="match status" value="1"/>
</dbReference>
<dbReference type="PANTHER" id="PTHR43418">
    <property type="entry name" value="MULTIFUNCTIONAL TRYPTOPHAN BIOSYNTHESIS PROTEIN-RELATED"/>
    <property type="match status" value="1"/>
</dbReference>
<dbReference type="AlphaFoldDB" id="A0A0C5VP04"/>
<dbReference type="GO" id="GO:0004049">
    <property type="term" value="F:anthranilate synthase activity"/>
    <property type="evidence" value="ECO:0007669"/>
    <property type="project" value="UniProtKB-EC"/>
</dbReference>
<dbReference type="OrthoDB" id="9786812at2"/>
<keyword evidence="4" id="KW-1185">Reference proteome</keyword>